<feature type="compositionally biased region" description="Acidic residues" evidence="1">
    <location>
        <begin position="102"/>
        <end position="132"/>
    </location>
</feature>
<reference evidence="2 3" key="1">
    <citation type="journal article" date="2018" name="New Phytol.">
        <title>Comparative genomics and transcriptomics depict ericoid mycorrhizal fungi as versatile saprotrophs and plant mutualists.</title>
        <authorList>
            <person name="Martino E."/>
            <person name="Morin E."/>
            <person name="Grelet G.A."/>
            <person name="Kuo A."/>
            <person name="Kohler A."/>
            <person name="Daghino S."/>
            <person name="Barry K.W."/>
            <person name="Cichocki N."/>
            <person name="Clum A."/>
            <person name="Dockter R.B."/>
            <person name="Hainaut M."/>
            <person name="Kuo R.C."/>
            <person name="LaButti K."/>
            <person name="Lindahl B.D."/>
            <person name="Lindquist E.A."/>
            <person name="Lipzen A."/>
            <person name="Khouja H.R."/>
            <person name="Magnuson J."/>
            <person name="Murat C."/>
            <person name="Ohm R.A."/>
            <person name="Singer S.W."/>
            <person name="Spatafora J.W."/>
            <person name="Wang M."/>
            <person name="Veneault-Fourrey C."/>
            <person name="Henrissat B."/>
            <person name="Grigoriev I.V."/>
            <person name="Martin F.M."/>
            <person name="Perotto S."/>
        </authorList>
    </citation>
    <scope>NUCLEOTIDE SEQUENCE [LARGE SCALE GENOMIC DNA]</scope>
    <source>
        <strain evidence="2 3">ATCC 22711</strain>
    </source>
</reference>
<dbReference type="EMBL" id="KZ679007">
    <property type="protein sequence ID" value="PSS25617.1"/>
    <property type="molecule type" value="Genomic_DNA"/>
</dbReference>
<dbReference type="AlphaFoldDB" id="A0A2T3BBA7"/>
<accession>A0A2T3BBA7</accession>
<organism evidence="2 3">
    <name type="scientific">Amorphotheca resinae ATCC 22711</name>
    <dbReference type="NCBI Taxonomy" id="857342"/>
    <lineage>
        <taxon>Eukaryota</taxon>
        <taxon>Fungi</taxon>
        <taxon>Dikarya</taxon>
        <taxon>Ascomycota</taxon>
        <taxon>Pezizomycotina</taxon>
        <taxon>Leotiomycetes</taxon>
        <taxon>Helotiales</taxon>
        <taxon>Amorphothecaceae</taxon>
        <taxon>Amorphotheca</taxon>
    </lineage>
</organism>
<proteinExistence type="predicted"/>
<keyword evidence="3" id="KW-1185">Reference proteome</keyword>
<protein>
    <submittedName>
        <fullName evidence="2">Uncharacterized protein</fullName>
    </submittedName>
</protein>
<dbReference type="RefSeq" id="XP_024724216.1">
    <property type="nucleotide sequence ID" value="XM_024865241.1"/>
</dbReference>
<evidence type="ECO:0000313" key="2">
    <source>
        <dbReference type="EMBL" id="PSS25617.1"/>
    </source>
</evidence>
<dbReference type="InParanoid" id="A0A2T3BBA7"/>
<name>A0A2T3BBA7_AMORE</name>
<dbReference type="GeneID" id="36573322"/>
<feature type="region of interest" description="Disordered" evidence="1">
    <location>
        <begin position="70"/>
        <end position="140"/>
    </location>
</feature>
<gene>
    <name evidence="2" type="ORF">M430DRAFT_25395</name>
</gene>
<sequence>MPKKSCVACSVGVHAVRELVLHDSTKRPVQYPSRSELRICEPQPWWNAGDEAPPGRDIKERGVILCWEGKTRQADTMQREGGWDDQGREVGPGSWWATEQGGEGEGEGEEEEKEEEEEEKEEEEVEEVEEEEQRLREEEK</sequence>
<evidence type="ECO:0000313" key="3">
    <source>
        <dbReference type="Proteomes" id="UP000241818"/>
    </source>
</evidence>
<feature type="compositionally biased region" description="Basic and acidic residues" evidence="1">
    <location>
        <begin position="70"/>
        <end position="88"/>
    </location>
</feature>
<dbReference type="Proteomes" id="UP000241818">
    <property type="component" value="Unassembled WGS sequence"/>
</dbReference>
<evidence type="ECO:0000256" key="1">
    <source>
        <dbReference type="SAM" id="MobiDB-lite"/>
    </source>
</evidence>